<proteinExistence type="predicted"/>
<accession>A0ABC9GLM5</accession>
<keyword evidence="2" id="KW-0964">Secreted</keyword>
<gene>
    <name evidence="5" type="ORF">URODEC1_LOCUS117713</name>
</gene>
<feature type="domain" description="Bifunctional inhibitor/plant lipid transfer protein/seed storage helical" evidence="4">
    <location>
        <begin position="32"/>
        <end position="106"/>
    </location>
</feature>
<dbReference type="PRINTS" id="PR00808">
    <property type="entry name" value="AMLASEINHBTR"/>
</dbReference>
<dbReference type="SMART" id="SM00499">
    <property type="entry name" value="AAI"/>
    <property type="match status" value="1"/>
</dbReference>
<dbReference type="InterPro" id="IPR016140">
    <property type="entry name" value="Bifunc_inhib/LTP/seed_store"/>
</dbReference>
<dbReference type="EMBL" id="OZ075119">
    <property type="protein sequence ID" value="CAL5097544.1"/>
    <property type="molecule type" value="Genomic_DNA"/>
</dbReference>
<dbReference type="AlphaFoldDB" id="A0ABC9GLM5"/>
<feature type="chain" id="PRO_5044879142" description="Bifunctional inhibitor/plant lipid transfer protein/seed storage helical domain-containing protein" evidence="3">
    <location>
        <begin position="26"/>
        <end position="141"/>
    </location>
</feature>
<feature type="signal peptide" evidence="3">
    <location>
        <begin position="1"/>
        <end position="25"/>
    </location>
</feature>
<evidence type="ECO:0000256" key="1">
    <source>
        <dbReference type="ARBA" id="ARBA00004613"/>
    </source>
</evidence>
<dbReference type="Proteomes" id="UP001497457">
    <property type="component" value="Chromosome 9rd"/>
</dbReference>
<dbReference type="InterPro" id="IPR006106">
    <property type="entry name" value="Allergen/soft/tryp_amyl_inhib"/>
</dbReference>
<keyword evidence="3" id="KW-0732">Signal</keyword>
<evidence type="ECO:0000256" key="2">
    <source>
        <dbReference type="ARBA" id="ARBA00022525"/>
    </source>
</evidence>
<protein>
    <recommendedName>
        <fullName evidence="4">Bifunctional inhibitor/plant lipid transfer protein/seed storage helical domain-containing protein</fullName>
    </recommendedName>
</protein>
<dbReference type="PANTHER" id="PTHR34481:SF13">
    <property type="entry name" value="TRYPSIN_FACTOR XIIA INHIBITOR"/>
    <property type="match status" value="1"/>
</dbReference>
<evidence type="ECO:0000259" key="4">
    <source>
        <dbReference type="SMART" id="SM00499"/>
    </source>
</evidence>
<dbReference type="SUPFAM" id="SSF47699">
    <property type="entry name" value="Bifunctional inhibitor/lipid-transfer protein/seed storage 2S albumin"/>
    <property type="match status" value="1"/>
</dbReference>
<evidence type="ECO:0000256" key="3">
    <source>
        <dbReference type="SAM" id="SignalP"/>
    </source>
</evidence>
<dbReference type="Gene3D" id="1.10.110.10">
    <property type="entry name" value="Plant lipid-transfer and hydrophobic proteins"/>
    <property type="match status" value="1"/>
</dbReference>
<organism evidence="5 6">
    <name type="scientific">Urochloa decumbens</name>
    <dbReference type="NCBI Taxonomy" id="240449"/>
    <lineage>
        <taxon>Eukaryota</taxon>
        <taxon>Viridiplantae</taxon>
        <taxon>Streptophyta</taxon>
        <taxon>Embryophyta</taxon>
        <taxon>Tracheophyta</taxon>
        <taxon>Spermatophyta</taxon>
        <taxon>Magnoliopsida</taxon>
        <taxon>Liliopsida</taxon>
        <taxon>Poales</taxon>
        <taxon>Poaceae</taxon>
        <taxon>PACMAD clade</taxon>
        <taxon>Panicoideae</taxon>
        <taxon>Panicodae</taxon>
        <taxon>Paniceae</taxon>
        <taxon>Melinidinae</taxon>
        <taxon>Urochloa</taxon>
    </lineage>
</organism>
<comment type="subcellular location">
    <subcellularLocation>
        <location evidence="1">Secreted</location>
    </subcellularLocation>
</comment>
<reference evidence="5 6" key="2">
    <citation type="submission" date="2024-10" db="EMBL/GenBank/DDBJ databases">
        <authorList>
            <person name="Ryan C."/>
        </authorList>
    </citation>
    <scope>NUCLEOTIDE SEQUENCE [LARGE SCALE GENOMIC DNA]</scope>
</reference>
<dbReference type="CDD" id="cd00261">
    <property type="entry name" value="AAI_SS"/>
    <property type="match status" value="1"/>
</dbReference>
<dbReference type="Pfam" id="PF00234">
    <property type="entry name" value="Tryp_alpha_amyl"/>
    <property type="match status" value="1"/>
</dbReference>
<dbReference type="PROSITE" id="PS00426">
    <property type="entry name" value="CEREAL_TRYP_AMYL_INH"/>
    <property type="match status" value="1"/>
</dbReference>
<evidence type="ECO:0000313" key="6">
    <source>
        <dbReference type="Proteomes" id="UP001497457"/>
    </source>
</evidence>
<sequence length="141" mass="15083">MAYRRNHLLLWAAVLLAALAGAATATRSPSSCAAGQAIPRRPLPGCRWYAASRTCGAVPKLPREAMKEMCCRQLEAIPAECRCKALRVMMEETALPASAGLRGRVCWHAQAEFAPAVVTEAECGVTTIHGRPFCDALSAES</sequence>
<name>A0ABC9GLM5_9POAL</name>
<keyword evidence="6" id="KW-1185">Reference proteome</keyword>
<dbReference type="InterPro" id="IPR036312">
    <property type="entry name" value="Bifun_inhib/LTP/seed_sf"/>
</dbReference>
<reference evidence="6" key="1">
    <citation type="submission" date="2024-06" db="EMBL/GenBank/DDBJ databases">
        <authorList>
            <person name="Ryan C."/>
        </authorList>
    </citation>
    <scope>NUCLEOTIDE SEQUENCE [LARGE SCALE GENOMIC DNA]</scope>
</reference>
<dbReference type="GO" id="GO:0005576">
    <property type="term" value="C:extracellular region"/>
    <property type="evidence" value="ECO:0007669"/>
    <property type="project" value="UniProtKB-SubCell"/>
</dbReference>
<evidence type="ECO:0000313" key="5">
    <source>
        <dbReference type="EMBL" id="CAL5097544.1"/>
    </source>
</evidence>
<dbReference type="PANTHER" id="PTHR34481">
    <property type="entry name" value="TRYPSIN/FACTOR XIIA INHIBITOR-RELATED"/>
    <property type="match status" value="1"/>
</dbReference>
<dbReference type="InterPro" id="IPR006105">
    <property type="entry name" value="Allergen/tryp_amyl_inhib_CS"/>
</dbReference>